<dbReference type="eggNOG" id="KOG1575">
    <property type="taxonomic scope" value="Eukaryota"/>
</dbReference>
<evidence type="ECO:0000313" key="4">
    <source>
        <dbReference type="EMBL" id="EPS94278.1"/>
    </source>
</evidence>
<sequence>MKLPREELVIITKYDVHLHGKNPADYGIINQHDFSRTHIFDAVKASLERLQLEYIEVLQCRAIASIMEHLSMRRSVVLLFICLLYVPLIHAMMHALHAVVQTGYVRYIGMIYAMQISRATDYALQNKLTPFISVQNHHSLIHCEEAREMFPTTLKMFGVAAIPWRALGRGILTRPLSAVRANETR</sequence>
<keyword evidence="2" id="KW-0812">Transmembrane</keyword>
<dbReference type="EMBL" id="KE504238">
    <property type="protein sequence ID" value="EPS94278.1"/>
    <property type="molecule type" value="Genomic_DNA"/>
</dbReference>
<dbReference type="HOGENOM" id="CLU_1586426_0_0_1"/>
<keyword evidence="2" id="KW-1133">Transmembrane helix</keyword>
<dbReference type="Pfam" id="PF00248">
    <property type="entry name" value="Aldo_ket_red"/>
    <property type="match status" value="1"/>
</dbReference>
<evidence type="ECO:0000259" key="3">
    <source>
        <dbReference type="Pfam" id="PF00248"/>
    </source>
</evidence>
<dbReference type="Proteomes" id="UP000015241">
    <property type="component" value="Unassembled WGS sequence"/>
</dbReference>
<dbReference type="PANTHER" id="PTHR43364:SF4">
    <property type="entry name" value="NAD(P)-LINKED OXIDOREDUCTASE SUPERFAMILY PROTEIN"/>
    <property type="match status" value="1"/>
</dbReference>
<dbReference type="STRING" id="743788.S8DST1"/>
<dbReference type="GO" id="GO:0016491">
    <property type="term" value="F:oxidoreductase activity"/>
    <property type="evidence" value="ECO:0007669"/>
    <property type="project" value="UniProtKB-KW"/>
</dbReference>
<keyword evidence="1" id="KW-0560">Oxidoreductase</keyword>
<feature type="domain" description="NADP-dependent oxidoreductase" evidence="3">
    <location>
        <begin position="4"/>
        <end position="173"/>
    </location>
</feature>
<dbReference type="SUPFAM" id="SSF51430">
    <property type="entry name" value="NAD(P)-linked oxidoreductase"/>
    <property type="match status" value="1"/>
</dbReference>
<dbReference type="OrthoDB" id="48988at2759"/>
<dbReference type="InterPro" id="IPR036812">
    <property type="entry name" value="NAD(P)_OxRdtase_dom_sf"/>
</dbReference>
<name>S8DST1_FOMSC</name>
<evidence type="ECO:0000256" key="1">
    <source>
        <dbReference type="ARBA" id="ARBA00023002"/>
    </source>
</evidence>
<dbReference type="InterPro" id="IPR023210">
    <property type="entry name" value="NADP_OxRdtase_dom"/>
</dbReference>
<keyword evidence="5" id="KW-1185">Reference proteome</keyword>
<protein>
    <recommendedName>
        <fullName evidence="3">NADP-dependent oxidoreductase domain-containing protein</fullName>
    </recommendedName>
</protein>
<evidence type="ECO:0000313" key="5">
    <source>
        <dbReference type="Proteomes" id="UP000015241"/>
    </source>
</evidence>
<dbReference type="AlphaFoldDB" id="S8DST1"/>
<gene>
    <name evidence="4" type="ORF">FOMPIDRAFT_1055216</name>
</gene>
<dbReference type="InParanoid" id="S8DST1"/>
<evidence type="ECO:0000256" key="2">
    <source>
        <dbReference type="SAM" id="Phobius"/>
    </source>
</evidence>
<reference evidence="4 5" key="1">
    <citation type="journal article" date="2012" name="Science">
        <title>The Paleozoic origin of enzymatic lignin decomposition reconstructed from 31 fungal genomes.</title>
        <authorList>
            <person name="Floudas D."/>
            <person name="Binder M."/>
            <person name="Riley R."/>
            <person name="Barry K."/>
            <person name="Blanchette R.A."/>
            <person name="Henrissat B."/>
            <person name="Martinez A.T."/>
            <person name="Otillar R."/>
            <person name="Spatafora J.W."/>
            <person name="Yadav J.S."/>
            <person name="Aerts A."/>
            <person name="Benoit I."/>
            <person name="Boyd A."/>
            <person name="Carlson A."/>
            <person name="Copeland A."/>
            <person name="Coutinho P.M."/>
            <person name="de Vries R.P."/>
            <person name="Ferreira P."/>
            <person name="Findley K."/>
            <person name="Foster B."/>
            <person name="Gaskell J."/>
            <person name="Glotzer D."/>
            <person name="Gorecki P."/>
            <person name="Heitman J."/>
            <person name="Hesse C."/>
            <person name="Hori C."/>
            <person name="Igarashi K."/>
            <person name="Jurgens J.A."/>
            <person name="Kallen N."/>
            <person name="Kersten P."/>
            <person name="Kohler A."/>
            <person name="Kuees U."/>
            <person name="Kumar T.K.A."/>
            <person name="Kuo A."/>
            <person name="LaButti K."/>
            <person name="Larrondo L.F."/>
            <person name="Lindquist E."/>
            <person name="Ling A."/>
            <person name="Lombard V."/>
            <person name="Lucas S."/>
            <person name="Lundell T."/>
            <person name="Martin R."/>
            <person name="McLaughlin D.J."/>
            <person name="Morgenstern I."/>
            <person name="Morin E."/>
            <person name="Murat C."/>
            <person name="Nagy L.G."/>
            <person name="Nolan M."/>
            <person name="Ohm R.A."/>
            <person name="Patyshakuliyeva A."/>
            <person name="Rokas A."/>
            <person name="Ruiz-Duenas F.J."/>
            <person name="Sabat G."/>
            <person name="Salamov A."/>
            <person name="Samejima M."/>
            <person name="Schmutz J."/>
            <person name="Slot J.C."/>
            <person name="St John F."/>
            <person name="Stenlid J."/>
            <person name="Sun H."/>
            <person name="Sun S."/>
            <person name="Syed K."/>
            <person name="Tsang A."/>
            <person name="Wiebenga A."/>
            <person name="Young D."/>
            <person name="Pisabarro A."/>
            <person name="Eastwood D.C."/>
            <person name="Martin F."/>
            <person name="Cullen D."/>
            <person name="Grigoriev I.V."/>
            <person name="Hibbett D.S."/>
        </authorList>
    </citation>
    <scope>NUCLEOTIDE SEQUENCE</scope>
    <source>
        <strain evidence="5">FP-58527</strain>
    </source>
</reference>
<feature type="transmembrane region" description="Helical" evidence="2">
    <location>
        <begin position="76"/>
        <end position="96"/>
    </location>
</feature>
<keyword evidence="2" id="KW-0472">Membrane</keyword>
<dbReference type="Gene3D" id="3.20.20.100">
    <property type="entry name" value="NADP-dependent oxidoreductase domain"/>
    <property type="match status" value="1"/>
</dbReference>
<dbReference type="InterPro" id="IPR050523">
    <property type="entry name" value="AKR_Detox_Biosynth"/>
</dbReference>
<dbReference type="PANTHER" id="PTHR43364">
    <property type="entry name" value="NADH-SPECIFIC METHYLGLYOXAL REDUCTASE-RELATED"/>
    <property type="match status" value="1"/>
</dbReference>
<organism evidence="4 5">
    <name type="scientific">Fomitopsis schrenkii</name>
    <name type="common">Brown rot fungus</name>
    <dbReference type="NCBI Taxonomy" id="2126942"/>
    <lineage>
        <taxon>Eukaryota</taxon>
        <taxon>Fungi</taxon>
        <taxon>Dikarya</taxon>
        <taxon>Basidiomycota</taxon>
        <taxon>Agaricomycotina</taxon>
        <taxon>Agaricomycetes</taxon>
        <taxon>Polyporales</taxon>
        <taxon>Fomitopsis</taxon>
    </lineage>
</organism>
<proteinExistence type="predicted"/>
<accession>S8DST1</accession>